<accession>A0A0G4H1F8</accession>
<sequence length="302" mass="33833">MSAAERFFMVCNNRRDLGVGREERSLRSVRQYALLPRVWSVQQRLRSHLGVCLCRQVDRQVLLPKMLNMNWLWCCCPETPTTGELSIENKTASIGLMGAHLPENCDRQSVPSMGIRDGSGLGKSKYEEDTRISSRPHTEDPLRNGGAAVTANTPDGRSMTAEEKAREKTRLQILVKDFAKEVVTGMPVSVIDIADGSKCDKLFSMDRYLMNFTLAPSPAIVTSADQEEGPSFSMNDIMLIYKAQDVSDRLPSLPSDVTLNSVGIDIKDGKPLIFHFEEAYERDKFYTCIKILRMSVDMAGKK</sequence>
<dbReference type="EMBL" id="CDMY01000934">
    <property type="protein sequence ID" value="CEM37296.1"/>
    <property type="molecule type" value="Genomic_DNA"/>
</dbReference>
<dbReference type="PhylomeDB" id="A0A0G4H1F8"/>
<dbReference type="InParanoid" id="A0A0G4H1F8"/>
<proteinExistence type="predicted"/>
<keyword evidence="3" id="KW-1185">Reference proteome</keyword>
<organism evidence="2 3">
    <name type="scientific">Vitrella brassicaformis (strain CCMP3155)</name>
    <dbReference type="NCBI Taxonomy" id="1169540"/>
    <lineage>
        <taxon>Eukaryota</taxon>
        <taxon>Sar</taxon>
        <taxon>Alveolata</taxon>
        <taxon>Colpodellida</taxon>
        <taxon>Vitrellaceae</taxon>
        <taxon>Vitrella</taxon>
    </lineage>
</organism>
<evidence type="ECO:0000313" key="3">
    <source>
        <dbReference type="Proteomes" id="UP000041254"/>
    </source>
</evidence>
<evidence type="ECO:0000256" key="1">
    <source>
        <dbReference type="SAM" id="MobiDB-lite"/>
    </source>
</evidence>
<evidence type="ECO:0000313" key="2">
    <source>
        <dbReference type="EMBL" id="CEM37296.1"/>
    </source>
</evidence>
<feature type="region of interest" description="Disordered" evidence="1">
    <location>
        <begin position="107"/>
        <end position="166"/>
    </location>
</feature>
<reference evidence="2 3" key="1">
    <citation type="submission" date="2014-11" db="EMBL/GenBank/DDBJ databases">
        <authorList>
            <person name="Zhu J."/>
            <person name="Qi W."/>
            <person name="Song R."/>
        </authorList>
    </citation>
    <scope>NUCLEOTIDE SEQUENCE [LARGE SCALE GENOMIC DNA]</scope>
</reference>
<dbReference type="AlphaFoldDB" id="A0A0G4H1F8"/>
<feature type="compositionally biased region" description="Basic and acidic residues" evidence="1">
    <location>
        <begin position="124"/>
        <end position="142"/>
    </location>
</feature>
<name>A0A0G4H1F8_VITBC</name>
<protein>
    <submittedName>
        <fullName evidence="2">Uncharacterized protein</fullName>
    </submittedName>
</protein>
<dbReference type="VEuPathDB" id="CryptoDB:Vbra_19212"/>
<dbReference type="Proteomes" id="UP000041254">
    <property type="component" value="Unassembled WGS sequence"/>
</dbReference>
<dbReference type="OrthoDB" id="434720at2759"/>
<gene>
    <name evidence="2" type="ORF">Vbra_19212</name>
</gene>